<feature type="domain" description="Polysaccharide export protein N-terminal" evidence="3">
    <location>
        <begin position="2"/>
        <end position="70"/>
    </location>
</feature>
<dbReference type="Proteomes" id="UP001442468">
    <property type="component" value="Unassembled WGS sequence"/>
</dbReference>
<organism evidence="4 5">
    <name type="scientific">Halomonas aquatica</name>
    <dbReference type="NCBI Taxonomy" id="3151123"/>
    <lineage>
        <taxon>Bacteria</taxon>
        <taxon>Pseudomonadati</taxon>
        <taxon>Pseudomonadota</taxon>
        <taxon>Gammaproteobacteria</taxon>
        <taxon>Oceanospirillales</taxon>
        <taxon>Halomonadaceae</taxon>
        <taxon>Halomonas</taxon>
    </lineage>
</organism>
<comment type="caution">
    <text evidence="4">The sequence shown here is derived from an EMBL/GenBank/DDBJ whole genome shotgun (WGS) entry which is preliminary data.</text>
</comment>
<dbReference type="Pfam" id="PF02563">
    <property type="entry name" value="Poly_export"/>
    <property type="match status" value="1"/>
</dbReference>
<sequence>MVYDHPELTIPSGSERSAEESGNTVHQDGTIFYPFIGRVEVVGRTVTQVREEIAQRLDPFIAEPQVEVKLAAFNSQKVQVTGEVN</sequence>
<dbReference type="PANTHER" id="PTHR33619">
    <property type="entry name" value="POLYSACCHARIDE EXPORT PROTEIN GFCE-RELATED"/>
    <property type="match status" value="1"/>
</dbReference>
<dbReference type="InterPro" id="IPR003715">
    <property type="entry name" value="Poly_export_N"/>
</dbReference>
<evidence type="ECO:0000256" key="2">
    <source>
        <dbReference type="SAM" id="MobiDB-lite"/>
    </source>
</evidence>
<dbReference type="PANTHER" id="PTHR33619:SF3">
    <property type="entry name" value="POLYSACCHARIDE EXPORT PROTEIN GFCE-RELATED"/>
    <property type="match status" value="1"/>
</dbReference>
<keyword evidence="5" id="KW-1185">Reference proteome</keyword>
<reference evidence="4 5" key="1">
    <citation type="submission" date="2024-05" db="EMBL/GenBank/DDBJ databases">
        <title>Halomonas sp. SSM6 16S ribosomal RNA gene Genome sequencing and assembly.</title>
        <authorList>
            <person name="Yook S."/>
        </authorList>
    </citation>
    <scope>NUCLEOTIDE SEQUENCE [LARGE SCALE GENOMIC DNA]</scope>
    <source>
        <strain evidence="4 5">SSM6</strain>
    </source>
</reference>
<feature type="compositionally biased region" description="Polar residues" evidence="2">
    <location>
        <begin position="11"/>
        <end position="24"/>
    </location>
</feature>
<keyword evidence="1" id="KW-0732">Signal</keyword>
<dbReference type="EMBL" id="JBEGCJ010000003">
    <property type="protein sequence ID" value="MEQ6917323.1"/>
    <property type="molecule type" value="Genomic_DNA"/>
</dbReference>
<dbReference type="Gene3D" id="3.30.1950.10">
    <property type="entry name" value="wza like domain"/>
    <property type="match status" value="1"/>
</dbReference>
<dbReference type="InterPro" id="IPR049712">
    <property type="entry name" value="Poly_export"/>
</dbReference>
<evidence type="ECO:0000256" key="1">
    <source>
        <dbReference type="ARBA" id="ARBA00022729"/>
    </source>
</evidence>
<gene>
    <name evidence="4" type="ORF">ABE960_07300</name>
</gene>
<accession>A0ABV1NE43</accession>
<protein>
    <submittedName>
        <fullName evidence="4">Polysaccharide biosynthesis/export family protein</fullName>
    </submittedName>
</protein>
<feature type="region of interest" description="Disordered" evidence="2">
    <location>
        <begin position="1"/>
        <end position="24"/>
    </location>
</feature>
<evidence type="ECO:0000259" key="3">
    <source>
        <dbReference type="Pfam" id="PF02563"/>
    </source>
</evidence>
<proteinExistence type="predicted"/>
<evidence type="ECO:0000313" key="4">
    <source>
        <dbReference type="EMBL" id="MEQ6917323.1"/>
    </source>
</evidence>
<evidence type="ECO:0000313" key="5">
    <source>
        <dbReference type="Proteomes" id="UP001442468"/>
    </source>
</evidence>
<name>A0ABV1NE43_9GAMM</name>